<dbReference type="Proteomes" id="UP000799779">
    <property type="component" value="Unassembled WGS sequence"/>
</dbReference>
<proteinExistence type="predicted"/>
<evidence type="ECO:0000313" key="1">
    <source>
        <dbReference type="EMBL" id="KAF1994484.1"/>
    </source>
</evidence>
<dbReference type="OrthoDB" id="124397at2759"/>
<protein>
    <submittedName>
        <fullName evidence="1">Uncharacterized protein</fullName>
    </submittedName>
</protein>
<organism evidence="1 2">
    <name type="scientific">Amniculicola lignicola CBS 123094</name>
    <dbReference type="NCBI Taxonomy" id="1392246"/>
    <lineage>
        <taxon>Eukaryota</taxon>
        <taxon>Fungi</taxon>
        <taxon>Dikarya</taxon>
        <taxon>Ascomycota</taxon>
        <taxon>Pezizomycotina</taxon>
        <taxon>Dothideomycetes</taxon>
        <taxon>Pleosporomycetidae</taxon>
        <taxon>Pleosporales</taxon>
        <taxon>Amniculicolaceae</taxon>
        <taxon>Amniculicola</taxon>
    </lineage>
</organism>
<keyword evidence="2" id="KW-1185">Reference proteome</keyword>
<reference evidence="1" key="1">
    <citation type="journal article" date="2020" name="Stud. Mycol.">
        <title>101 Dothideomycetes genomes: a test case for predicting lifestyles and emergence of pathogens.</title>
        <authorList>
            <person name="Haridas S."/>
            <person name="Albert R."/>
            <person name="Binder M."/>
            <person name="Bloem J."/>
            <person name="Labutti K."/>
            <person name="Salamov A."/>
            <person name="Andreopoulos B."/>
            <person name="Baker S."/>
            <person name="Barry K."/>
            <person name="Bills G."/>
            <person name="Bluhm B."/>
            <person name="Cannon C."/>
            <person name="Castanera R."/>
            <person name="Culley D."/>
            <person name="Daum C."/>
            <person name="Ezra D."/>
            <person name="Gonzalez J."/>
            <person name="Henrissat B."/>
            <person name="Kuo A."/>
            <person name="Liang C."/>
            <person name="Lipzen A."/>
            <person name="Lutzoni F."/>
            <person name="Magnuson J."/>
            <person name="Mondo S."/>
            <person name="Nolan M."/>
            <person name="Ohm R."/>
            <person name="Pangilinan J."/>
            <person name="Park H.-J."/>
            <person name="Ramirez L."/>
            <person name="Alfaro M."/>
            <person name="Sun H."/>
            <person name="Tritt A."/>
            <person name="Yoshinaga Y."/>
            <person name="Zwiers L.-H."/>
            <person name="Turgeon B."/>
            <person name="Goodwin S."/>
            <person name="Spatafora J."/>
            <person name="Crous P."/>
            <person name="Grigoriev I."/>
        </authorList>
    </citation>
    <scope>NUCLEOTIDE SEQUENCE</scope>
    <source>
        <strain evidence="1">CBS 123094</strain>
    </source>
</reference>
<feature type="non-terminal residue" evidence="1">
    <location>
        <position position="1"/>
    </location>
</feature>
<accession>A0A6A5VZP6</accession>
<name>A0A6A5VZP6_9PLEO</name>
<evidence type="ECO:0000313" key="2">
    <source>
        <dbReference type="Proteomes" id="UP000799779"/>
    </source>
</evidence>
<sequence length="133" mass="14502">AHAHIATLYYISTSPATLAALTLSLRHFSRSLELNKSYLRGFYGLKLAAQKLLPLLSSAAPSTAAAKRQAAADEEDTSPPKLETVKKLEELATTKLGEIVRNYASGKKGWTGYDEAEVIAARELLDREGKVER</sequence>
<dbReference type="EMBL" id="ML977659">
    <property type="protein sequence ID" value="KAF1994484.1"/>
    <property type="molecule type" value="Genomic_DNA"/>
</dbReference>
<gene>
    <name evidence="1" type="ORF">P154DRAFT_581779</name>
</gene>
<dbReference type="AlphaFoldDB" id="A0A6A5VZP6"/>